<dbReference type="InterPro" id="IPR009081">
    <property type="entry name" value="PP-bd_ACP"/>
</dbReference>
<comment type="caution">
    <text evidence="2">The sequence shown here is derived from an EMBL/GenBank/DDBJ whole genome shotgun (WGS) entry which is preliminary data.</text>
</comment>
<dbReference type="InterPro" id="IPR036736">
    <property type="entry name" value="ACP-like_sf"/>
</dbReference>
<feature type="domain" description="Carrier" evidence="1">
    <location>
        <begin position="3"/>
        <end position="79"/>
    </location>
</feature>
<proteinExistence type="predicted"/>
<dbReference type="Gene3D" id="1.10.1200.10">
    <property type="entry name" value="ACP-like"/>
    <property type="match status" value="1"/>
</dbReference>
<dbReference type="KEGG" id="aeo:O23A_p3641"/>
<dbReference type="RefSeq" id="WP_005319564.1">
    <property type="nucleotide sequence ID" value="NZ_CAACYG010000015.1"/>
</dbReference>
<gene>
    <name evidence="2" type="ORF">DEU50_11047</name>
</gene>
<dbReference type="GO" id="GO:0016829">
    <property type="term" value="F:lyase activity"/>
    <property type="evidence" value="ECO:0007669"/>
    <property type="project" value="UniProtKB-KW"/>
</dbReference>
<organism evidence="2 3">
    <name type="scientific">Aeromonas salmonicida</name>
    <dbReference type="NCBI Taxonomy" id="645"/>
    <lineage>
        <taxon>Bacteria</taxon>
        <taxon>Pseudomonadati</taxon>
        <taxon>Pseudomonadota</taxon>
        <taxon>Gammaproteobacteria</taxon>
        <taxon>Aeromonadales</taxon>
        <taxon>Aeromonadaceae</taxon>
        <taxon>Aeromonas</taxon>
    </lineage>
</organism>
<evidence type="ECO:0000313" key="3">
    <source>
        <dbReference type="Proteomes" id="UP000249422"/>
    </source>
</evidence>
<dbReference type="AlphaFoldDB" id="A0AAX1PH36"/>
<dbReference type="SUPFAM" id="SSF47336">
    <property type="entry name" value="ACP-like"/>
    <property type="match status" value="1"/>
</dbReference>
<dbReference type="Proteomes" id="UP000249422">
    <property type="component" value="Unassembled WGS sequence"/>
</dbReference>
<evidence type="ECO:0000313" key="2">
    <source>
        <dbReference type="EMBL" id="RAJ04368.1"/>
    </source>
</evidence>
<dbReference type="PROSITE" id="PS50075">
    <property type="entry name" value="CARRIER"/>
    <property type="match status" value="1"/>
</dbReference>
<accession>A0AAX1PH36</accession>
<dbReference type="Pfam" id="PF00550">
    <property type="entry name" value="PP-binding"/>
    <property type="match status" value="1"/>
</dbReference>
<evidence type="ECO:0000259" key="1">
    <source>
        <dbReference type="PROSITE" id="PS50075"/>
    </source>
</evidence>
<dbReference type="EMBL" id="QLLM01000010">
    <property type="protein sequence ID" value="RAJ04368.1"/>
    <property type="molecule type" value="Genomic_DNA"/>
</dbReference>
<reference evidence="2 3" key="1">
    <citation type="submission" date="2018-06" db="EMBL/GenBank/DDBJ databases">
        <title>Freshwater and sediment microbial communities from various areas in North America, analyzing microbe dynamics in response to fracking.</title>
        <authorList>
            <person name="Lamendella R."/>
        </authorList>
    </citation>
    <scope>NUCLEOTIDE SEQUENCE [LARGE SCALE GENOMIC DNA]</scope>
    <source>
        <strain evidence="2 3">17</strain>
    </source>
</reference>
<protein>
    <submittedName>
        <fullName evidence="2">Bifunctional isochorismate lyase/aryl carrier protein</fullName>
    </submittedName>
</protein>
<sequence length="83" mass="9780">MTNPEMISHQWLQERVQQLIEDNDTELDLEESLILYGLDSLRVMRFAAELKERNIHVSFEDLIKSPTLASWRELIANRQAIAR</sequence>
<dbReference type="GeneID" id="79882051"/>
<name>A0AAX1PH36_AERSA</name>
<keyword evidence="2" id="KW-0456">Lyase</keyword>